<keyword evidence="10" id="KW-0862">Zinc</keyword>
<dbReference type="InterPro" id="IPR027417">
    <property type="entry name" value="P-loop_NTPase"/>
</dbReference>
<comment type="cofactor">
    <cofactor evidence="1">
        <name>Zn(2+)</name>
        <dbReference type="ChEBI" id="CHEBI:29105"/>
    </cofactor>
</comment>
<dbReference type="InterPro" id="IPR013369">
    <property type="entry name" value="T2SS_GspE"/>
</dbReference>
<evidence type="ECO:0000256" key="8">
    <source>
        <dbReference type="ARBA" id="ARBA00022723"/>
    </source>
</evidence>
<keyword evidence="14" id="KW-0472">Membrane</keyword>
<sequence>MTDIESEFHTLPLTFSWSKSHGVLILPMAQGSQLICRKSATLEAILEGNRVAHSPILFNLVTDEEFENNLTERYQNNSADPYQTMSVISNEIDIYSFANELSDDDDLLDINDEAPVIKLINSILVEAIKELASDIHIESFDKKLTVRFRIDGVLRKILELQRHVALLLVSRIKVMAKLDIAEKRIPQDGRIALNLAGRALDVRVSVLPSSHGERVVMRLLDKNSIKLDLPSLGMSKDNCISMNTQVHKPHGIILVVGPTGSGKSTTLYAALMGIDANEKNIMTVEDPIEFDIPGISQTQVNPKIEMTFARSLRAILRQDPDVILIGEIRDIETAQIAVQASLTGHLVLSTLHANSAIGAVTRLKDMNVEAFMLSSSLLAIISQRLVRRLCIACRQESSVTEKVLQRLNIDDKCSLVGSVYRAKGCNKCNLTGYRGRIALHEFLVVDNLLRGAIYKGLGEFELAKLASGAINSLLSDGISKVIAGLTTIEELVRICQEDDNGCI</sequence>
<dbReference type="PATRIC" id="fig|502800.11.peg.1636"/>
<evidence type="ECO:0000256" key="14">
    <source>
        <dbReference type="ARBA" id="ARBA00023136"/>
    </source>
</evidence>
<evidence type="ECO:0000256" key="4">
    <source>
        <dbReference type="ARBA" id="ARBA00006611"/>
    </source>
</evidence>
<dbReference type="InterPro" id="IPR037257">
    <property type="entry name" value="T2SS_E_N_sf"/>
</dbReference>
<dbReference type="GO" id="GO:0008564">
    <property type="term" value="F:protein-exporting ATPase activity"/>
    <property type="evidence" value="ECO:0007669"/>
    <property type="project" value="UniProtKB-EC"/>
</dbReference>
<dbReference type="GO" id="GO:0015628">
    <property type="term" value="P:protein secretion by the type II secretion system"/>
    <property type="evidence" value="ECO:0007669"/>
    <property type="project" value="UniProtKB-UniRule"/>
</dbReference>
<keyword evidence="6" id="KW-1003">Cell membrane</keyword>
<evidence type="ECO:0000256" key="10">
    <source>
        <dbReference type="ARBA" id="ARBA00022833"/>
    </source>
</evidence>
<keyword evidence="12 16" id="KW-0653">Protein transport</keyword>
<dbReference type="PANTHER" id="PTHR30258">
    <property type="entry name" value="TYPE II SECRETION SYSTEM PROTEIN GSPE-RELATED"/>
    <property type="match status" value="1"/>
</dbReference>
<name>A0A0H3B1J3_YERPY</name>
<dbReference type="SMART" id="SM00382">
    <property type="entry name" value="AAA"/>
    <property type="match status" value="1"/>
</dbReference>
<dbReference type="EMBL" id="CP000950">
    <property type="protein sequence ID" value="ACA67306.1"/>
    <property type="molecule type" value="Genomic_DNA"/>
</dbReference>
<evidence type="ECO:0000256" key="2">
    <source>
        <dbReference type="ARBA" id="ARBA00003288"/>
    </source>
</evidence>
<dbReference type="InterPro" id="IPR003593">
    <property type="entry name" value="AAA+_ATPase"/>
</dbReference>
<comment type="similarity">
    <text evidence="4 16">Belongs to the GSP E family.</text>
</comment>
<dbReference type="GO" id="GO:0015627">
    <property type="term" value="C:type II protein secretion system complex"/>
    <property type="evidence" value="ECO:0007669"/>
    <property type="project" value="UniProtKB-UniRule"/>
</dbReference>
<protein>
    <recommendedName>
        <fullName evidence="16">Type II secretion system protein E</fullName>
        <shortName evidence="16">T2SS protein E</shortName>
    </recommendedName>
    <alternativeName>
        <fullName evidence="16">Type II traffic warden ATPase</fullName>
    </alternativeName>
</protein>
<keyword evidence="8" id="KW-0479">Metal-binding</keyword>
<keyword evidence="13" id="KW-1278">Translocase</keyword>
<dbReference type="SUPFAM" id="SSF160246">
    <property type="entry name" value="EspE N-terminal domain-like"/>
    <property type="match status" value="1"/>
</dbReference>
<evidence type="ECO:0000256" key="15">
    <source>
        <dbReference type="ARBA" id="ARBA00034006"/>
    </source>
</evidence>
<evidence type="ECO:0000256" key="12">
    <source>
        <dbReference type="ARBA" id="ARBA00022927"/>
    </source>
</evidence>
<comment type="catalytic activity">
    <reaction evidence="15">
        <text>ATP + H2O + cellular proteinSide 1 = ADP + phosphate + cellular proteinSide 2.</text>
        <dbReference type="EC" id="7.4.2.8"/>
    </reaction>
</comment>
<evidence type="ECO:0000313" key="18">
    <source>
        <dbReference type="EMBL" id="ACA67306.1"/>
    </source>
</evidence>
<evidence type="ECO:0000256" key="3">
    <source>
        <dbReference type="ARBA" id="ARBA00004533"/>
    </source>
</evidence>
<comment type="function">
    <text evidence="2 16">ATPase component of the type II secretion system required for the energy-dependent secretion of extracellular factors such as proteases and toxins from the periplasm. Acts as a molecular motor to provide the energy that is required for assembly of the pseudopilus and the extrusion of substrates generated in the cytoplasm.</text>
</comment>
<dbReference type="CDD" id="cd01129">
    <property type="entry name" value="PulE-GspE-like"/>
    <property type="match status" value="1"/>
</dbReference>
<dbReference type="PROSITE" id="PS00662">
    <property type="entry name" value="T2SP_E"/>
    <property type="match status" value="1"/>
</dbReference>
<organism evidence="18">
    <name type="scientific">Yersinia pseudotuberculosis serotype O:3 (strain YPIII)</name>
    <dbReference type="NCBI Taxonomy" id="502800"/>
    <lineage>
        <taxon>Bacteria</taxon>
        <taxon>Pseudomonadati</taxon>
        <taxon>Pseudomonadota</taxon>
        <taxon>Gammaproteobacteria</taxon>
        <taxon>Enterobacterales</taxon>
        <taxon>Yersiniaceae</taxon>
        <taxon>Yersinia</taxon>
    </lineage>
</organism>
<evidence type="ECO:0000256" key="9">
    <source>
        <dbReference type="ARBA" id="ARBA00022741"/>
    </source>
</evidence>
<comment type="subcellular location">
    <subcellularLocation>
        <location evidence="3 16">Cell inner membrane</location>
    </subcellularLocation>
</comment>
<dbReference type="FunFam" id="3.30.450.90:FF:000001">
    <property type="entry name" value="Type II secretion system ATPase GspE"/>
    <property type="match status" value="1"/>
</dbReference>
<dbReference type="GO" id="GO:0046872">
    <property type="term" value="F:metal ion binding"/>
    <property type="evidence" value="ECO:0007669"/>
    <property type="project" value="UniProtKB-KW"/>
</dbReference>
<dbReference type="GO" id="GO:0005524">
    <property type="term" value="F:ATP binding"/>
    <property type="evidence" value="ECO:0007669"/>
    <property type="project" value="UniProtKB-UniRule"/>
</dbReference>
<dbReference type="FunFam" id="3.40.50.300:FF:000398">
    <property type="entry name" value="Type IV pilus assembly ATPase PilB"/>
    <property type="match status" value="1"/>
</dbReference>
<reference evidence="18" key="1">
    <citation type="submission" date="2008-02" db="EMBL/GenBank/DDBJ databases">
        <title>Complete sequence of Yersinia pseudotuberculosis YPIII.</title>
        <authorList>
            <consortium name="US DOE Joint Genome Institute"/>
            <person name="Challacombe J.F."/>
            <person name="Bruce D."/>
            <person name="Detter J.C."/>
            <person name="Green L."/>
            <person name="Land M."/>
            <person name="Munk C."/>
            <person name="Lindler L.E."/>
            <person name="Nikolich M.P."/>
            <person name="Brettin T."/>
        </authorList>
    </citation>
    <scope>NUCLEOTIDE SEQUENCE</scope>
    <source>
        <strain evidence="18">YPIII</strain>
    </source>
</reference>
<dbReference type="AlphaFoldDB" id="A0A0H3B1J3"/>
<evidence type="ECO:0000256" key="13">
    <source>
        <dbReference type="ARBA" id="ARBA00022967"/>
    </source>
</evidence>
<dbReference type="GeneID" id="57973820"/>
<dbReference type="Gene3D" id="3.30.450.90">
    <property type="match status" value="1"/>
</dbReference>
<dbReference type="SUPFAM" id="SSF52540">
    <property type="entry name" value="P-loop containing nucleoside triphosphate hydrolases"/>
    <property type="match status" value="1"/>
</dbReference>
<keyword evidence="7" id="KW-0997">Cell inner membrane</keyword>
<dbReference type="GO" id="GO:0016887">
    <property type="term" value="F:ATP hydrolysis activity"/>
    <property type="evidence" value="ECO:0007669"/>
    <property type="project" value="TreeGrafter"/>
</dbReference>
<evidence type="ECO:0000256" key="7">
    <source>
        <dbReference type="ARBA" id="ARBA00022519"/>
    </source>
</evidence>
<dbReference type="PANTHER" id="PTHR30258:SF27">
    <property type="entry name" value="BACTERIOPHAGE ADSORPTION PROTEIN B-RELATED"/>
    <property type="match status" value="1"/>
</dbReference>
<keyword evidence="9 16" id="KW-0547">Nucleotide-binding</keyword>
<accession>A0A0H3B1J3</accession>
<dbReference type="Pfam" id="PF22341">
    <property type="entry name" value="GSPE_N1E"/>
    <property type="match status" value="1"/>
</dbReference>
<keyword evidence="5 16" id="KW-0813">Transport</keyword>
<dbReference type="NCBIfam" id="TIGR02533">
    <property type="entry name" value="type_II_gspE"/>
    <property type="match status" value="1"/>
</dbReference>
<dbReference type="Pfam" id="PF00437">
    <property type="entry name" value="T2SSE"/>
    <property type="match status" value="1"/>
</dbReference>
<feature type="domain" description="Bacterial type II secretion system protein E" evidence="17">
    <location>
        <begin position="316"/>
        <end position="330"/>
    </location>
</feature>
<evidence type="ECO:0000259" key="17">
    <source>
        <dbReference type="PROSITE" id="PS00662"/>
    </source>
</evidence>
<dbReference type="Gene3D" id="3.40.50.300">
    <property type="entry name" value="P-loop containing nucleotide triphosphate hydrolases"/>
    <property type="match status" value="1"/>
</dbReference>
<dbReference type="KEGG" id="ypy:YPK_1005"/>
<dbReference type="RefSeq" id="WP_002209863.1">
    <property type="nucleotide sequence ID" value="NZ_CP009792.1"/>
</dbReference>
<gene>
    <name evidence="18" type="ordered locus">YPK_1005</name>
</gene>
<dbReference type="GO" id="GO:0005886">
    <property type="term" value="C:plasma membrane"/>
    <property type="evidence" value="ECO:0007669"/>
    <property type="project" value="UniProtKB-SubCell"/>
</dbReference>
<evidence type="ECO:0000256" key="1">
    <source>
        <dbReference type="ARBA" id="ARBA00001947"/>
    </source>
</evidence>
<proteinExistence type="inferred from homology"/>
<evidence type="ECO:0000256" key="11">
    <source>
        <dbReference type="ARBA" id="ARBA00022840"/>
    </source>
</evidence>
<dbReference type="Gene3D" id="3.30.300.160">
    <property type="entry name" value="Type II secretion system, protein E, N-terminal domain"/>
    <property type="match status" value="1"/>
</dbReference>
<dbReference type="InterPro" id="IPR054757">
    <property type="entry name" value="GSPE_N1E"/>
</dbReference>
<evidence type="ECO:0000256" key="5">
    <source>
        <dbReference type="ARBA" id="ARBA00022448"/>
    </source>
</evidence>
<dbReference type="InterPro" id="IPR001482">
    <property type="entry name" value="T2SS/T4SS_dom"/>
</dbReference>
<evidence type="ECO:0000256" key="16">
    <source>
        <dbReference type="RuleBase" id="RU366070"/>
    </source>
</evidence>
<keyword evidence="11 16" id="KW-0067">ATP-binding</keyword>
<evidence type="ECO:0000256" key="6">
    <source>
        <dbReference type="ARBA" id="ARBA00022475"/>
    </source>
</evidence>